<dbReference type="InterPro" id="IPR029056">
    <property type="entry name" value="Ribokinase-like"/>
</dbReference>
<evidence type="ECO:0000313" key="6">
    <source>
        <dbReference type="Proteomes" id="UP001521137"/>
    </source>
</evidence>
<dbReference type="Pfam" id="PF00294">
    <property type="entry name" value="PfkB"/>
    <property type="match status" value="1"/>
</dbReference>
<protein>
    <submittedName>
        <fullName evidence="5">Sugar kinase</fullName>
    </submittedName>
</protein>
<name>A0ABS9D7X5_9ALTE</name>
<evidence type="ECO:0000256" key="2">
    <source>
        <dbReference type="ARBA" id="ARBA00022679"/>
    </source>
</evidence>
<dbReference type="Gene3D" id="3.40.1190.20">
    <property type="match status" value="1"/>
</dbReference>
<accession>A0ABS9D7X5</accession>
<gene>
    <name evidence="5" type="ORF">L0668_12740</name>
</gene>
<organism evidence="5 6">
    <name type="scientific">Paraglaciecola algarum</name>
    <dbReference type="NCBI Taxonomy" id="3050085"/>
    <lineage>
        <taxon>Bacteria</taxon>
        <taxon>Pseudomonadati</taxon>
        <taxon>Pseudomonadota</taxon>
        <taxon>Gammaproteobacteria</taxon>
        <taxon>Alteromonadales</taxon>
        <taxon>Alteromonadaceae</taxon>
        <taxon>Paraglaciecola</taxon>
    </lineage>
</organism>
<dbReference type="EMBL" id="JAKGAS010000006">
    <property type="protein sequence ID" value="MCF2948981.1"/>
    <property type="molecule type" value="Genomic_DNA"/>
</dbReference>
<keyword evidence="3 5" id="KW-0418">Kinase</keyword>
<keyword evidence="6" id="KW-1185">Reference proteome</keyword>
<proteinExistence type="inferred from homology"/>
<sequence>MSKNLLILGECMMELSSAKNGDLQRSFAGDTYNSAVYAKRCLADSKISFVSAIGTDPYSQLMKSNWQQQGIDCSLIAETDQAEVGIYAIHTDNTGERSFSYWRKGSAASQMMSYLDLEKIKTQAANYQILYFSGITLAVLPEQDKAKFMDFVAEMKNLGCKIAFDPNYRPRLWDSLEHATIWIEKAYALCDLILPGLEDHQVMFGHQDHEQMVAYFKQYSTQELVIKCGGLGTFVYIDCQLDTHLPFTPAPVQIDSTAAGDSFAGTYLAKRIDGSSCESAVKLAAHVAGQVVQHKGAILDNELYQKLCVIT</sequence>
<reference evidence="5 6" key="1">
    <citation type="submission" date="2022-01" db="EMBL/GenBank/DDBJ databases">
        <title>Paraglaciecola sp. G1-23.</title>
        <authorList>
            <person name="Jin M.S."/>
            <person name="Han D.M."/>
            <person name="Kim H.M."/>
            <person name="Jeon C.O."/>
        </authorList>
    </citation>
    <scope>NUCLEOTIDE SEQUENCE [LARGE SCALE GENOMIC DNA]</scope>
    <source>
        <strain evidence="5 6">G1-23</strain>
    </source>
</reference>
<dbReference type="PANTHER" id="PTHR43085:SF15">
    <property type="entry name" value="2-DEHYDRO-3-DEOXYGLUCONOKINASE"/>
    <property type="match status" value="1"/>
</dbReference>
<feature type="domain" description="Carbohydrate kinase PfkB" evidence="4">
    <location>
        <begin position="4"/>
        <end position="301"/>
    </location>
</feature>
<dbReference type="RefSeq" id="WP_235313018.1">
    <property type="nucleotide sequence ID" value="NZ_JAKGAS010000006.1"/>
</dbReference>
<dbReference type="Proteomes" id="UP001521137">
    <property type="component" value="Unassembled WGS sequence"/>
</dbReference>
<evidence type="ECO:0000313" key="5">
    <source>
        <dbReference type="EMBL" id="MCF2948981.1"/>
    </source>
</evidence>
<keyword evidence="2" id="KW-0808">Transferase</keyword>
<dbReference type="InterPro" id="IPR050306">
    <property type="entry name" value="PfkB_Carbo_kinase"/>
</dbReference>
<evidence type="ECO:0000259" key="4">
    <source>
        <dbReference type="Pfam" id="PF00294"/>
    </source>
</evidence>
<evidence type="ECO:0000256" key="1">
    <source>
        <dbReference type="ARBA" id="ARBA00010688"/>
    </source>
</evidence>
<dbReference type="PANTHER" id="PTHR43085">
    <property type="entry name" value="HEXOKINASE FAMILY MEMBER"/>
    <property type="match status" value="1"/>
</dbReference>
<comment type="similarity">
    <text evidence="1">Belongs to the carbohydrate kinase PfkB family.</text>
</comment>
<dbReference type="CDD" id="cd01166">
    <property type="entry name" value="KdgK"/>
    <property type="match status" value="1"/>
</dbReference>
<dbReference type="GO" id="GO:0016301">
    <property type="term" value="F:kinase activity"/>
    <property type="evidence" value="ECO:0007669"/>
    <property type="project" value="UniProtKB-KW"/>
</dbReference>
<comment type="caution">
    <text evidence="5">The sequence shown here is derived from an EMBL/GenBank/DDBJ whole genome shotgun (WGS) entry which is preliminary data.</text>
</comment>
<dbReference type="SUPFAM" id="SSF53613">
    <property type="entry name" value="Ribokinase-like"/>
    <property type="match status" value="1"/>
</dbReference>
<evidence type="ECO:0000256" key="3">
    <source>
        <dbReference type="ARBA" id="ARBA00022777"/>
    </source>
</evidence>
<dbReference type="InterPro" id="IPR011611">
    <property type="entry name" value="PfkB_dom"/>
</dbReference>